<proteinExistence type="predicted"/>
<feature type="compositionally biased region" description="Pro residues" evidence="1">
    <location>
        <begin position="192"/>
        <end position="204"/>
    </location>
</feature>
<name>A0AAP0C5M0_9ASPA</name>
<comment type="caution">
    <text evidence="2">The sequence shown here is derived from an EMBL/GenBank/DDBJ whole genome shotgun (WGS) entry which is preliminary data.</text>
</comment>
<protein>
    <submittedName>
        <fullName evidence="2">Uncharacterized protein</fullName>
    </submittedName>
</protein>
<sequence>MKTRVMVLRGNGFICSAKCQEIIISQMKLFPPCLNDRRRFFPNPGFEFSSWRKASWRNHPPEEDMSIPRECILVSINTSVSLLLTNIGPILPFPPASCRRILSKSLNPRCDLADPAVRERRCQHRSSIASPIAPQSPTAPRSHPRLPAFPTDPSLAVVPFSSDCTASPAPIRLLQAPILLLRRSSAYSSPIRPTPPFLMQPSPHPRTRDSITR</sequence>
<feature type="region of interest" description="Disordered" evidence="1">
    <location>
        <begin position="125"/>
        <end position="148"/>
    </location>
</feature>
<evidence type="ECO:0000313" key="3">
    <source>
        <dbReference type="Proteomes" id="UP001418222"/>
    </source>
</evidence>
<accession>A0AAP0C5M0</accession>
<evidence type="ECO:0000256" key="1">
    <source>
        <dbReference type="SAM" id="MobiDB-lite"/>
    </source>
</evidence>
<organism evidence="2 3">
    <name type="scientific">Platanthera zijinensis</name>
    <dbReference type="NCBI Taxonomy" id="2320716"/>
    <lineage>
        <taxon>Eukaryota</taxon>
        <taxon>Viridiplantae</taxon>
        <taxon>Streptophyta</taxon>
        <taxon>Embryophyta</taxon>
        <taxon>Tracheophyta</taxon>
        <taxon>Spermatophyta</taxon>
        <taxon>Magnoliopsida</taxon>
        <taxon>Liliopsida</taxon>
        <taxon>Asparagales</taxon>
        <taxon>Orchidaceae</taxon>
        <taxon>Orchidoideae</taxon>
        <taxon>Orchideae</taxon>
        <taxon>Orchidinae</taxon>
        <taxon>Platanthera</taxon>
    </lineage>
</organism>
<feature type="compositionally biased region" description="Low complexity" evidence="1">
    <location>
        <begin position="126"/>
        <end position="140"/>
    </location>
</feature>
<feature type="region of interest" description="Disordered" evidence="1">
    <location>
        <begin position="191"/>
        <end position="213"/>
    </location>
</feature>
<keyword evidence="3" id="KW-1185">Reference proteome</keyword>
<gene>
    <name evidence="2" type="ORF">KSP39_PZI000055</name>
</gene>
<dbReference type="Proteomes" id="UP001418222">
    <property type="component" value="Unassembled WGS sequence"/>
</dbReference>
<evidence type="ECO:0000313" key="2">
    <source>
        <dbReference type="EMBL" id="KAK8957760.1"/>
    </source>
</evidence>
<dbReference type="AlphaFoldDB" id="A0AAP0C5M0"/>
<dbReference type="EMBL" id="JBBWWQ010000001">
    <property type="protein sequence ID" value="KAK8957760.1"/>
    <property type="molecule type" value="Genomic_DNA"/>
</dbReference>
<reference evidence="2 3" key="1">
    <citation type="journal article" date="2022" name="Nat. Plants">
        <title>Genomes of leafy and leafless Platanthera orchids illuminate the evolution of mycoheterotrophy.</title>
        <authorList>
            <person name="Li M.H."/>
            <person name="Liu K.W."/>
            <person name="Li Z."/>
            <person name="Lu H.C."/>
            <person name="Ye Q.L."/>
            <person name="Zhang D."/>
            <person name="Wang J.Y."/>
            <person name="Li Y.F."/>
            <person name="Zhong Z.M."/>
            <person name="Liu X."/>
            <person name="Yu X."/>
            <person name="Liu D.K."/>
            <person name="Tu X.D."/>
            <person name="Liu B."/>
            <person name="Hao Y."/>
            <person name="Liao X.Y."/>
            <person name="Jiang Y.T."/>
            <person name="Sun W.H."/>
            <person name="Chen J."/>
            <person name="Chen Y.Q."/>
            <person name="Ai Y."/>
            <person name="Zhai J.W."/>
            <person name="Wu S.S."/>
            <person name="Zhou Z."/>
            <person name="Hsiao Y.Y."/>
            <person name="Wu W.L."/>
            <person name="Chen Y.Y."/>
            <person name="Lin Y.F."/>
            <person name="Hsu J.L."/>
            <person name="Li C.Y."/>
            <person name="Wang Z.W."/>
            <person name="Zhao X."/>
            <person name="Zhong W.Y."/>
            <person name="Ma X.K."/>
            <person name="Ma L."/>
            <person name="Huang J."/>
            <person name="Chen G.Z."/>
            <person name="Huang M.Z."/>
            <person name="Huang L."/>
            <person name="Peng D.H."/>
            <person name="Luo Y.B."/>
            <person name="Zou S.Q."/>
            <person name="Chen S.P."/>
            <person name="Lan S."/>
            <person name="Tsai W.C."/>
            <person name="Van de Peer Y."/>
            <person name="Liu Z.J."/>
        </authorList>
    </citation>
    <scope>NUCLEOTIDE SEQUENCE [LARGE SCALE GENOMIC DNA]</scope>
    <source>
        <strain evidence="2">Lor287</strain>
    </source>
</reference>